<reference evidence="16" key="1">
    <citation type="submission" date="2025-08" db="UniProtKB">
        <authorList>
            <consortium name="RefSeq"/>
        </authorList>
    </citation>
    <scope>IDENTIFICATION</scope>
    <source>
        <tissue evidence="16">Gonads</tissue>
    </source>
</reference>
<keyword evidence="10" id="KW-0560">Oxidoreductase</keyword>
<keyword evidence="15" id="KW-1185">Reference proteome</keyword>
<evidence type="ECO:0000256" key="2">
    <source>
        <dbReference type="ARBA" id="ARBA00002035"/>
    </source>
</evidence>
<keyword evidence="13" id="KW-1133">Transmembrane helix</keyword>
<dbReference type="GO" id="GO:0005506">
    <property type="term" value="F:iron ion binding"/>
    <property type="evidence" value="ECO:0007669"/>
    <property type="project" value="InterPro"/>
</dbReference>
<dbReference type="InterPro" id="IPR013547">
    <property type="entry name" value="P4H_N"/>
</dbReference>
<feature type="domain" description="Fe2OG dioxygenase" evidence="14">
    <location>
        <begin position="366"/>
        <end position="477"/>
    </location>
</feature>
<dbReference type="GO" id="GO:0005788">
    <property type="term" value="C:endoplasmic reticulum lumen"/>
    <property type="evidence" value="ECO:0007669"/>
    <property type="project" value="UniProtKB-SubCell"/>
</dbReference>
<dbReference type="PANTHER" id="PTHR10869:SF244">
    <property type="entry name" value="PROLYL 4-HYDROXYLASE SUBUNIT ALPHA-2"/>
    <property type="match status" value="1"/>
</dbReference>
<dbReference type="InterPro" id="IPR006620">
    <property type="entry name" value="Pro_4_hyd_alph"/>
</dbReference>
<evidence type="ECO:0000256" key="12">
    <source>
        <dbReference type="ARBA" id="ARBA00023180"/>
    </source>
</evidence>
<evidence type="ECO:0000256" key="11">
    <source>
        <dbReference type="ARBA" id="ARBA00023004"/>
    </source>
</evidence>
<dbReference type="AlphaFoldDB" id="A0A1S3HBD5"/>
<evidence type="ECO:0000256" key="1">
    <source>
        <dbReference type="ARBA" id="ARBA00001961"/>
    </source>
</evidence>
<evidence type="ECO:0000259" key="14">
    <source>
        <dbReference type="PROSITE" id="PS51471"/>
    </source>
</evidence>
<sequence length="495" mass="56329">MKGTLSDSTASSTLGYAENPVGAYHTIKRFAVTWKKLFEKLSKLKPAYDVEIQELSKSTLSLGFQRVWPQDADLEGAAVALLRLQQMYKLPVKEFAQGNVSGVRTSELGAADCFYIGQIAFHSDDNLPLAVNWIEESLKIQESKGEPLWEHLQSAYTILAEAYEELGNTKVAAEYAHKASKNADKEYKKENAGFLTRDGYLTELPVPLTQGFTSNAGMYERLCRGENVQDPKIEARLFCQYKKTLVPIRPVKEEVLYLDPRVSIFYDVITDKEADILMELAKPLVFLIFCLTLISFFYYFLIITMVSSQLSRSMVGEPSIKAKSEQRISKLAWLFDWHLDKTVRHLSKRVEEITGLSTVYRERSADAEAWQVLNYGIGGMYEPHHDFFGDDEMLKNLPTHLQDTGRRIATWLTYLTSAQSGGHTVFPVIKVRVPTVKNAAAFWYNLKRNGEVDHRTEHAGCPVLLGQKWISNKWIRERGQLFRRRCGLTPDALDE</sequence>
<evidence type="ECO:0000256" key="3">
    <source>
        <dbReference type="ARBA" id="ARBA00004319"/>
    </source>
</evidence>
<evidence type="ECO:0000256" key="13">
    <source>
        <dbReference type="SAM" id="Phobius"/>
    </source>
</evidence>
<dbReference type="GO" id="GO:0031418">
    <property type="term" value="F:L-ascorbic acid binding"/>
    <property type="evidence" value="ECO:0007669"/>
    <property type="project" value="UniProtKB-KW"/>
</dbReference>
<evidence type="ECO:0000313" key="16">
    <source>
        <dbReference type="RefSeq" id="XP_013383328.1"/>
    </source>
</evidence>
<dbReference type="Pfam" id="PF08336">
    <property type="entry name" value="P4Ha_N"/>
    <property type="match status" value="1"/>
</dbReference>
<comment type="cofactor">
    <cofactor evidence="1">
        <name>L-ascorbate</name>
        <dbReference type="ChEBI" id="CHEBI:38290"/>
    </cofactor>
</comment>
<evidence type="ECO:0000256" key="5">
    <source>
        <dbReference type="ARBA" id="ARBA00012269"/>
    </source>
</evidence>
<keyword evidence="7" id="KW-0256">Endoplasmic reticulum</keyword>
<evidence type="ECO:0000256" key="10">
    <source>
        <dbReference type="ARBA" id="ARBA00023002"/>
    </source>
</evidence>
<dbReference type="OrthoDB" id="420380at2759"/>
<evidence type="ECO:0000256" key="7">
    <source>
        <dbReference type="ARBA" id="ARBA00022824"/>
    </source>
</evidence>
<dbReference type="Pfam" id="PF13640">
    <property type="entry name" value="2OG-FeII_Oxy_3"/>
    <property type="match status" value="1"/>
</dbReference>
<dbReference type="InterPro" id="IPR045054">
    <property type="entry name" value="P4HA-like"/>
</dbReference>
<keyword evidence="6" id="KW-0479">Metal-binding</keyword>
<dbReference type="InParanoid" id="A0A1S3HBD5"/>
<dbReference type="GO" id="GO:0004656">
    <property type="term" value="F:procollagen-proline 4-dioxygenase activity"/>
    <property type="evidence" value="ECO:0007669"/>
    <property type="project" value="UniProtKB-EC"/>
</dbReference>
<dbReference type="InterPro" id="IPR011990">
    <property type="entry name" value="TPR-like_helical_dom_sf"/>
</dbReference>
<name>A0A1S3HBD5_LINAN</name>
<evidence type="ECO:0000256" key="8">
    <source>
        <dbReference type="ARBA" id="ARBA00022896"/>
    </source>
</evidence>
<protein>
    <recommendedName>
        <fullName evidence="5">procollagen-proline 4-dioxygenase</fullName>
        <ecNumber evidence="5">1.14.11.2</ecNumber>
    </recommendedName>
</protein>
<dbReference type="Gene3D" id="1.25.40.10">
    <property type="entry name" value="Tetratricopeptide repeat domain"/>
    <property type="match status" value="1"/>
</dbReference>
<dbReference type="STRING" id="7574.A0A1S3HBD5"/>
<dbReference type="RefSeq" id="XP_013383328.1">
    <property type="nucleotide sequence ID" value="XM_013527874.1"/>
</dbReference>
<dbReference type="EC" id="1.14.11.2" evidence="5"/>
<evidence type="ECO:0000256" key="6">
    <source>
        <dbReference type="ARBA" id="ARBA00022723"/>
    </source>
</evidence>
<dbReference type="SMART" id="SM00702">
    <property type="entry name" value="P4Hc"/>
    <property type="match status" value="1"/>
</dbReference>
<comment type="subcellular location">
    <subcellularLocation>
        <location evidence="3">Endoplasmic reticulum lumen</location>
    </subcellularLocation>
</comment>
<dbReference type="PANTHER" id="PTHR10869">
    <property type="entry name" value="PROLYL 4-HYDROXYLASE ALPHA SUBUNIT"/>
    <property type="match status" value="1"/>
</dbReference>
<accession>A0A1S3HBD5</accession>
<feature type="transmembrane region" description="Helical" evidence="13">
    <location>
        <begin position="284"/>
        <end position="306"/>
    </location>
</feature>
<keyword evidence="13" id="KW-0812">Transmembrane</keyword>
<comment type="function">
    <text evidence="2">Catalyzes the post-translational formation of 4-hydroxyproline in -Xaa-Pro-Gly- sequences in collagens and other proteins.</text>
</comment>
<dbReference type="InterPro" id="IPR005123">
    <property type="entry name" value="Oxoglu/Fe-dep_dioxygenase_dom"/>
</dbReference>
<keyword evidence="11" id="KW-0408">Iron</keyword>
<keyword evidence="8" id="KW-0847">Vitamin C</keyword>
<dbReference type="Gene3D" id="2.60.120.620">
    <property type="entry name" value="q2cbj1_9rhob like domain"/>
    <property type="match status" value="1"/>
</dbReference>
<dbReference type="PROSITE" id="PS51471">
    <property type="entry name" value="FE2OG_OXY"/>
    <property type="match status" value="1"/>
</dbReference>
<keyword evidence="13" id="KW-0472">Membrane</keyword>
<gene>
    <name evidence="16" type="primary">LOC106153774</name>
</gene>
<evidence type="ECO:0000313" key="15">
    <source>
        <dbReference type="Proteomes" id="UP000085678"/>
    </source>
</evidence>
<dbReference type="Proteomes" id="UP000085678">
    <property type="component" value="Unplaced"/>
</dbReference>
<evidence type="ECO:0000256" key="4">
    <source>
        <dbReference type="ARBA" id="ARBA00006511"/>
    </source>
</evidence>
<keyword evidence="12" id="KW-0325">Glycoprotein</keyword>
<organism evidence="15 16">
    <name type="scientific">Lingula anatina</name>
    <name type="common">Brachiopod</name>
    <name type="synonym">Lingula unguis</name>
    <dbReference type="NCBI Taxonomy" id="7574"/>
    <lineage>
        <taxon>Eukaryota</taxon>
        <taxon>Metazoa</taxon>
        <taxon>Spiralia</taxon>
        <taxon>Lophotrochozoa</taxon>
        <taxon>Brachiopoda</taxon>
        <taxon>Linguliformea</taxon>
        <taxon>Lingulata</taxon>
        <taxon>Lingulida</taxon>
        <taxon>Linguloidea</taxon>
        <taxon>Lingulidae</taxon>
        <taxon>Lingula</taxon>
    </lineage>
</organism>
<comment type="similarity">
    <text evidence="4">Belongs to the P4HA family.</text>
</comment>
<dbReference type="GeneID" id="106153774"/>
<dbReference type="InterPro" id="IPR044862">
    <property type="entry name" value="Pro_4_hyd_alph_FE2OG_OXY"/>
</dbReference>
<proteinExistence type="inferred from homology"/>
<keyword evidence="9" id="KW-0223">Dioxygenase</keyword>
<dbReference type="KEGG" id="lak:106153774"/>
<evidence type="ECO:0000256" key="9">
    <source>
        <dbReference type="ARBA" id="ARBA00022964"/>
    </source>
</evidence>